<evidence type="ECO:0000313" key="2">
    <source>
        <dbReference type="Proteomes" id="UP000499080"/>
    </source>
</evidence>
<dbReference type="AlphaFoldDB" id="A0A4Y2WBH2"/>
<name>A0A4Y2WBH2_ARAVE</name>
<dbReference type="Proteomes" id="UP000499080">
    <property type="component" value="Unassembled WGS sequence"/>
</dbReference>
<keyword evidence="2" id="KW-1185">Reference proteome</keyword>
<evidence type="ECO:0000313" key="1">
    <source>
        <dbReference type="EMBL" id="GBO33560.1"/>
    </source>
</evidence>
<reference evidence="1 2" key="1">
    <citation type="journal article" date="2019" name="Sci. Rep.">
        <title>Orb-weaving spider Araneus ventricosus genome elucidates the spidroin gene catalogue.</title>
        <authorList>
            <person name="Kono N."/>
            <person name="Nakamura H."/>
            <person name="Ohtoshi R."/>
            <person name="Moran D.A.P."/>
            <person name="Shinohara A."/>
            <person name="Yoshida Y."/>
            <person name="Fujiwara M."/>
            <person name="Mori M."/>
            <person name="Tomita M."/>
            <person name="Arakawa K."/>
        </authorList>
    </citation>
    <scope>NUCLEOTIDE SEQUENCE [LARGE SCALE GENOMIC DNA]</scope>
</reference>
<accession>A0A4Y2WBH2</accession>
<proteinExistence type="predicted"/>
<gene>
    <name evidence="1" type="ORF">AVEN_180323_1</name>
</gene>
<comment type="caution">
    <text evidence="1">The sequence shown here is derived from an EMBL/GenBank/DDBJ whole genome shotgun (WGS) entry which is preliminary data.</text>
</comment>
<protein>
    <submittedName>
        <fullName evidence="1">Uncharacterized protein</fullName>
    </submittedName>
</protein>
<dbReference type="EMBL" id="BGPR01057183">
    <property type="protein sequence ID" value="GBO33560.1"/>
    <property type="molecule type" value="Genomic_DNA"/>
</dbReference>
<sequence>MFVPSFVALGPVVCPVERQHAHTPAVGHMVLSSKPKSVVYWDCCTACVEGETSSRWCGVETWIEGRQLRCRPRHLTEVKNDEFRPKIALALPQNCTLI</sequence>
<organism evidence="1 2">
    <name type="scientific">Araneus ventricosus</name>
    <name type="common">Orbweaver spider</name>
    <name type="synonym">Epeira ventricosa</name>
    <dbReference type="NCBI Taxonomy" id="182803"/>
    <lineage>
        <taxon>Eukaryota</taxon>
        <taxon>Metazoa</taxon>
        <taxon>Ecdysozoa</taxon>
        <taxon>Arthropoda</taxon>
        <taxon>Chelicerata</taxon>
        <taxon>Arachnida</taxon>
        <taxon>Araneae</taxon>
        <taxon>Araneomorphae</taxon>
        <taxon>Entelegynae</taxon>
        <taxon>Araneoidea</taxon>
        <taxon>Araneidae</taxon>
        <taxon>Araneus</taxon>
    </lineage>
</organism>